<protein>
    <submittedName>
        <fullName evidence="2">Uncharacterized protein</fullName>
    </submittedName>
</protein>
<feature type="compositionally biased region" description="Low complexity" evidence="1">
    <location>
        <begin position="9"/>
        <end position="33"/>
    </location>
</feature>
<feature type="region of interest" description="Disordered" evidence="1">
    <location>
        <begin position="213"/>
        <end position="241"/>
    </location>
</feature>
<feature type="region of interest" description="Disordered" evidence="1">
    <location>
        <begin position="427"/>
        <end position="452"/>
    </location>
</feature>
<feature type="compositionally biased region" description="Basic and acidic residues" evidence="1">
    <location>
        <begin position="432"/>
        <end position="442"/>
    </location>
</feature>
<gene>
    <name evidence="2" type="ORF">SEPCBS119000_004157</name>
</gene>
<evidence type="ECO:0000313" key="3">
    <source>
        <dbReference type="Proteomes" id="UP001642502"/>
    </source>
</evidence>
<feature type="compositionally biased region" description="Low complexity" evidence="1">
    <location>
        <begin position="141"/>
        <end position="155"/>
    </location>
</feature>
<dbReference type="EMBL" id="CAWUON010000060">
    <property type="protein sequence ID" value="CAK7270572.1"/>
    <property type="molecule type" value="Genomic_DNA"/>
</dbReference>
<keyword evidence="3" id="KW-1185">Reference proteome</keyword>
<feature type="region of interest" description="Disordered" evidence="1">
    <location>
        <begin position="1"/>
        <end position="40"/>
    </location>
</feature>
<evidence type="ECO:0000256" key="1">
    <source>
        <dbReference type="SAM" id="MobiDB-lite"/>
    </source>
</evidence>
<feature type="region of interest" description="Disordered" evidence="1">
    <location>
        <begin position="67"/>
        <end position="94"/>
    </location>
</feature>
<feature type="region of interest" description="Disordered" evidence="1">
    <location>
        <begin position="141"/>
        <end position="174"/>
    </location>
</feature>
<organism evidence="2 3">
    <name type="scientific">Sporothrix epigloea</name>
    <dbReference type="NCBI Taxonomy" id="1892477"/>
    <lineage>
        <taxon>Eukaryota</taxon>
        <taxon>Fungi</taxon>
        <taxon>Dikarya</taxon>
        <taxon>Ascomycota</taxon>
        <taxon>Pezizomycotina</taxon>
        <taxon>Sordariomycetes</taxon>
        <taxon>Sordariomycetidae</taxon>
        <taxon>Ophiostomatales</taxon>
        <taxon>Ophiostomataceae</taxon>
        <taxon>Sporothrix</taxon>
    </lineage>
</organism>
<name>A0ABP0DUC3_9PEZI</name>
<evidence type="ECO:0000313" key="2">
    <source>
        <dbReference type="EMBL" id="CAK7270572.1"/>
    </source>
</evidence>
<reference evidence="2 3" key="1">
    <citation type="submission" date="2024-01" db="EMBL/GenBank/DDBJ databases">
        <authorList>
            <person name="Allen C."/>
            <person name="Tagirdzhanova G."/>
        </authorList>
    </citation>
    <scope>NUCLEOTIDE SEQUENCE [LARGE SCALE GENOMIC DNA]</scope>
    <source>
        <strain evidence="2 3">CBS 119000</strain>
    </source>
</reference>
<sequence length="484" mass="50020">MDSIPSINLSQPRAAPPAARLSSASPPTLSLIPSPEPQRNARRSSFLLGALFNSTTAKSTVTTIPAVAGEAGSPTPHDLYLSSEEDASSMGDLSDLSDYEADLDDDLYSMDNSNVHGAFTVELARTASIVMRTGSTSSLISTTTVSTSAASPTTSLPHERDTSSRLTHSRRPSHDTARVVSVIFAGKPSLVDLGLGRDICRQPLNCCKFTSSAGVSETRPDAPTTAVSSSRRHKRSMSSSSAMASYLARTAAVTASPETKIQSTVPALAVPDVSLSLPPPPNTPSPHSEPAALAGLAPPSYTYTAPAPTSLLFATDDIPAPPIRSCTTSLLIPPSSSASAASSPRTSTFGSSTGSLLRGVTRSLTLSGRRGLGRRASSALEKSGSSAAPSASCTASVPAEDALALETQNRMSLAMPNVPVMTLMTPPPSRPLKNEGRSEHDTAQASALPGQRAMAPAAVVVSKKSSGSLFLGNLTGRRWSTKLL</sequence>
<dbReference type="Proteomes" id="UP001642502">
    <property type="component" value="Unassembled WGS sequence"/>
</dbReference>
<proteinExistence type="predicted"/>
<feature type="region of interest" description="Disordered" evidence="1">
    <location>
        <begin position="334"/>
        <end position="393"/>
    </location>
</feature>
<comment type="caution">
    <text evidence="2">The sequence shown here is derived from an EMBL/GenBank/DDBJ whole genome shotgun (WGS) entry which is preliminary data.</text>
</comment>
<accession>A0ABP0DUC3</accession>